<reference evidence="2" key="1">
    <citation type="submission" date="2014-04" db="EMBL/GenBank/DDBJ databases">
        <authorList>
            <person name="Harrison E."/>
        </authorList>
    </citation>
    <scope>NUCLEOTIDE SEQUENCE</scope>
    <source>
        <strain evidence="2">4463/52</strain>
    </source>
</reference>
<protein>
    <submittedName>
        <fullName evidence="2">Glycosyl transferase</fullName>
    </submittedName>
</protein>
<organism evidence="2">
    <name type="scientific">Klebsiella sp. 4463/52</name>
    <dbReference type="NCBI Taxonomy" id="1497830"/>
    <lineage>
        <taxon>Bacteria</taxon>
        <taxon>Pseudomonadati</taxon>
        <taxon>Pseudomonadota</taxon>
        <taxon>Gammaproteobacteria</taxon>
        <taxon>Enterobacterales</taxon>
        <taxon>Enterobacteriaceae</taxon>
        <taxon>Klebsiella/Raoultella group</taxon>
        <taxon>Klebsiella</taxon>
    </lineage>
</organism>
<dbReference type="InterPro" id="IPR001173">
    <property type="entry name" value="Glyco_trans_2-like"/>
</dbReference>
<dbReference type="AlphaFoldDB" id="A0A0P0YSF9"/>
<dbReference type="CDD" id="cd00761">
    <property type="entry name" value="Glyco_tranf_GTA_type"/>
    <property type="match status" value="1"/>
</dbReference>
<dbReference type="EMBL" id="AB924597">
    <property type="protein sequence ID" value="BAT24128.1"/>
    <property type="molecule type" value="Genomic_DNA"/>
</dbReference>
<dbReference type="GO" id="GO:0016740">
    <property type="term" value="F:transferase activity"/>
    <property type="evidence" value="ECO:0007669"/>
    <property type="project" value="UniProtKB-KW"/>
</dbReference>
<evidence type="ECO:0000313" key="2">
    <source>
        <dbReference type="EMBL" id="BAT24128.1"/>
    </source>
</evidence>
<dbReference type="InterPro" id="IPR029044">
    <property type="entry name" value="Nucleotide-diphossugar_trans"/>
</dbReference>
<reference evidence="2" key="2">
    <citation type="journal article" date="2015" name="Sci. Rep.">
        <title>Genetic analysis of capsular polysaccharide synthesis gene clusters in 79 capsular types of Klebsiella spp.</title>
        <authorList>
            <person name="Pan Y.J."/>
            <person name="Lin T.L."/>
            <person name="Chen C.T."/>
            <person name="Chen Y.Y."/>
            <person name="Hsieh P.F."/>
            <person name="Hsu C.R."/>
            <person name="Wu M.C."/>
            <person name="Wang J.T."/>
        </authorList>
    </citation>
    <scope>NUCLEOTIDE SEQUENCE</scope>
    <source>
        <strain evidence="2">4463/52</strain>
    </source>
</reference>
<dbReference type="Pfam" id="PF00535">
    <property type="entry name" value="Glycos_transf_2"/>
    <property type="match status" value="1"/>
</dbReference>
<feature type="domain" description="Glycosyltransferase 2-like" evidence="1">
    <location>
        <begin position="9"/>
        <end position="137"/>
    </location>
</feature>
<keyword evidence="2" id="KW-0808">Transferase</keyword>
<name>A0A0P0YSF9_9ENTR</name>
<dbReference type="Gene3D" id="3.90.550.10">
    <property type="entry name" value="Spore Coat Polysaccharide Biosynthesis Protein SpsA, Chain A"/>
    <property type="match status" value="1"/>
</dbReference>
<dbReference type="PANTHER" id="PTHR43685">
    <property type="entry name" value="GLYCOSYLTRANSFERASE"/>
    <property type="match status" value="1"/>
</dbReference>
<dbReference type="PANTHER" id="PTHR43685:SF11">
    <property type="entry name" value="GLYCOSYLTRANSFERASE TAGX-RELATED"/>
    <property type="match status" value="1"/>
</dbReference>
<evidence type="ECO:0000259" key="1">
    <source>
        <dbReference type="Pfam" id="PF00535"/>
    </source>
</evidence>
<dbReference type="SUPFAM" id="SSF53448">
    <property type="entry name" value="Nucleotide-diphospho-sugar transferases"/>
    <property type="match status" value="1"/>
</dbReference>
<accession>A0A0P0YSF9</accession>
<proteinExistence type="predicted"/>
<dbReference type="InterPro" id="IPR050834">
    <property type="entry name" value="Glycosyltransf_2"/>
</dbReference>
<gene>
    <name evidence="2" type="primary">wcqY</name>
</gene>
<sequence>MNNGNELVSVYIPTHNRVDMLERAIMSVLKQSYPNIEIIVSDDGSQDNTKKIVTSYMQQYSNIKYVFSSEAKGACHARNLAIAKASGTYITGLDDDDEFTQDRIEELVNFWKENPNFSFLCTAMQVITKNGKFIKFDKRRKISLNDCLNENIIGNQVFTKTSTLKSIKGFDPEMPSLQDYECWIRLCSNFGDGYSLGSPTYILHTEHEKPRITNNNKLRISVSRLMNKHSNIMSVANKKNLDFIFYYYINKNVTINCLLRNLTKLNLYRYFKFKLKAILTK</sequence>